<comment type="caution">
    <text evidence="4">The sequence shown here is derived from an EMBL/GenBank/DDBJ whole genome shotgun (WGS) entry which is preliminary data.</text>
</comment>
<keyword evidence="1" id="KW-0677">Repeat</keyword>
<feature type="compositionally biased region" description="Polar residues" evidence="2">
    <location>
        <begin position="391"/>
        <end position="417"/>
    </location>
</feature>
<dbReference type="GO" id="GO:0006270">
    <property type="term" value="P:DNA replication initiation"/>
    <property type="evidence" value="ECO:0007669"/>
    <property type="project" value="TreeGrafter"/>
</dbReference>
<dbReference type="Pfam" id="PF12738">
    <property type="entry name" value="PTCB-BRCT"/>
    <property type="match status" value="3"/>
</dbReference>
<dbReference type="InterPro" id="IPR036420">
    <property type="entry name" value="BRCT_dom_sf"/>
</dbReference>
<evidence type="ECO:0000256" key="1">
    <source>
        <dbReference type="ARBA" id="ARBA00022737"/>
    </source>
</evidence>
<sequence>MKRRTNKSHRVPNVKLRPGEPQPSNALVAHESSFWPDDSQLRSDDTTFRDTCPRPFKNVVLCATGISDKPALFKMACELGASTISAFTDKVTHLIATTHGGPKYKCALEHNVPIVRPSWIIENYEVWLHGDDVEMDLERVSSILRTRFSNLTPSKSITGHRLPIFSDVVVCLSGISDVERRVSIRRIVEQEGGSYVKAIERPVRVTHLLCSGDEETDKMRYADKFVNRGEAQIYMVWEDWFWDSLKMKGRLDEARYNVRNPRPPPVELRNTQPNVPDSTVPSRSNSMQAPAPAPAPELDDMDDEAACVKIVPDITLKVWTGLLERRGYEVEGGEIIRSPPKKSQAKSRSLTPPPERRGAKRTGVISAVRSTNTFEVVEKEGSTSRPAPFKRTSTSTSIRVPNEADNQAGPSKQRLTPSTPPLPEIFTGVRFFLVGEADAAPVRSAIEQSGGSVVNEKAEADFYLVRLISGSQLYRGETGIESRDKYRTECWLERCIHEERVCAVDEHVSFKPLDVDLPIPGASAVLIGLSGLDQSESCHTRRLLKAFGANLIPLFSRKATHLLCPSGVGLKSDKAREWGIPVVSNEWLAAIASTGVIPGPDEYTVGAQADAKGKGRAFEAPKSAKPSQDKGKGRVDAMDVDNKMHDITNNPMDPAASLGKPGNLDREPTTIIPDGPTGVPSGFGQPTEMLGSLAAASSGASSSFYVHPSSLRAQTESSMAHSLRESLGQQQQLPSPQSSGAARSLRPTKSRKLTGEGTASSRASAMPSSGGSTEDEEDEHQQQHHIPSDDRDRMRVPSSASPSPMKGPPGVRSSVSPAKSDVRAGAMLALQESVASLLGKRGSPEDEDEGGGVLPAVESVGESESARGAGGKRKRAQRGKGGSRGKAAPAKRRSPVGVREDDVGISLSAFEPYGGSGALPQPGDVGGVEEQSLRVVFEDPAQLEERQRLMSLLKTNGNGAAGSKKDLGGVKAEGGGSMEEIESGTLSGRSTRSASARVTRRSGRVSGAS</sequence>
<evidence type="ECO:0000259" key="3">
    <source>
        <dbReference type="PROSITE" id="PS50172"/>
    </source>
</evidence>
<dbReference type="SMART" id="SM00292">
    <property type="entry name" value="BRCT"/>
    <property type="match status" value="4"/>
</dbReference>
<organism evidence="4 5">
    <name type="scientific">Ephemerocybe angulata</name>
    <dbReference type="NCBI Taxonomy" id="980116"/>
    <lineage>
        <taxon>Eukaryota</taxon>
        <taxon>Fungi</taxon>
        <taxon>Dikarya</taxon>
        <taxon>Basidiomycota</taxon>
        <taxon>Agaricomycotina</taxon>
        <taxon>Agaricomycetes</taxon>
        <taxon>Agaricomycetidae</taxon>
        <taxon>Agaricales</taxon>
        <taxon>Agaricineae</taxon>
        <taxon>Psathyrellaceae</taxon>
        <taxon>Ephemerocybe</taxon>
    </lineage>
</organism>
<dbReference type="InterPro" id="IPR059215">
    <property type="entry name" value="BRCT2_TopBP1-like"/>
</dbReference>
<evidence type="ECO:0000313" key="5">
    <source>
        <dbReference type="Proteomes" id="UP000541558"/>
    </source>
</evidence>
<dbReference type="InterPro" id="IPR001357">
    <property type="entry name" value="BRCT_dom"/>
</dbReference>
<gene>
    <name evidence="4" type="ORF">D9611_001243</name>
</gene>
<proteinExistence type="predicted"/>
<feature type="compositionally biased region" description="Polar residues" evidence="2">
    <location>
        <begin position="757"/>
        <end position="772"/>
    </location>
</feature>
<dbReference type="PANTHER" id="PTHR13561">
    <property type="entry name" value="DNA REPLICATION REGULATOR DPB11-RELATED"/>
    <property type="match status" value="1"/>
</dbReference>
<dbReference type="PANTHER" id="PTHR13561:SF20">
    <property type="entry name" value="DNA TOPOISOMERASE 2-BINDING PROTEIN 1"/>
    <property type="match status" value="1"/>
</dbReference>
<accession>A0A8H5CII9</accession>
<dbReference type="PROSITE" id="PS50172">
    <property type="entry name" value="BRCT"/>
    <property type="match status" value="4"/>
</dbReference>
<dbReference type="AlphaFoldDB" id="A0A8H5CII9"/>
<feature type="compositionally biased region" description="Basic residues" evidence="2">
    <location>
        <begin position="870"/>
        <end position="894"/>
    </location>
</feature>
<evidence type="ECO:0000313" key="4">
    <source>
        <dbReference type="EMBL" id="KAF5342424.1"/>
    </source>
</evidence>
<feature type="compositionally biased region" description="Basic residues" evidence="2">
    <location>
        <begin position="1"/>
        <end position="12"/>
    </location>
</feature>
<feature type="region of interest" description="Disordered" evidence="2">
    <location>
        <begin position="1"/>
        <end position="25"/>
    </location>
</feature>
<dbReference type="CDD" id="cd00027">
    <property type="entry name" value="BRCT"/>
    <property type="match status" value="1"/>
</dbReference>
<keyword evidence="5" id="KW-1185">Reference proteome</keyword>
<feature type="domain" description="BRCT" evidence="3">
    <location>
        <begin position="51"/>
        <end position="122"/>
    </location>
</feature>
<dbReference type="Gene3D" id="3.40.50.10190">
    <property type="entry name" value="BRCT domain"/>
    <property type="match status" value="4"/>
</dbReference>
<feature type="domain" description="BRCT" evidence="3">
    <location>
        <begin position="421"/>
        <end position="509"/>
    </location>
</feature>
<feature type="compositionally biased region" description="Polar residues" evidence="2">
    <location>
        <begin position="269"/>
        <end position="288"/>
    </location>
</feature>
<feature type="region of interest" description="Disordered" evidence="2">
    <location>
        <begin position="715"/>
        <end position="900"/>
    </location>
</feature>
<feature type="region of interest" description="Disordered" evidence="2">
    <location>
        <begin position="334"/>
        <end position="420"/>
    </location>
</feature>
<feature type="compositionally biased region" description="Low complexity" evidence="2">
    <location>
        <begin position="726"/>
        <end position="740"/>
    </location>
</feature>
<feature type="domain" description="BRCT" evidence="3">
    <location>
        <begin position="514"/>
        <end position="605"/>
    </location>
</feature>
<evidence type="ECO:0000256" key="2">
    <source>
        <dbReference type="SAM" id="MobiDB-lite"/>
    </source>
</evidence>
<feature type="domain" description="BRCT" evidence="3">
    <location>
        <begin position="160"/>
        <end position="258"/>
    </location>
</feature>
<dbReference type="EMBL" id="JAACJK010000001">
    <property type="protein sequence ID" value="KAF5342424.1"/>
    <property type="molecule type" value="Genomic_DNA"/>
</dbReference>
<feature type="region of interest" description="Disordered" evidence="2">
    <location>
        <begin position="256"/>
        <end position="299"/>
    </location>
</feature>
<reference evidence="4 5" key="1">
    <citation type="journal article" date="2020" name="ISME J.">
        <title>Uncovering the hidden diversity of litter-decomposition mechanisms in mushroom-forming fungi.</title>
        <authorList>
            <person name="Floudas D."/>
            <person name="Bentzer J."/>
            <person name="Ahren D."/>
            <person name="Johansson T."/>
            <person name="Persson P."/>
            <person name="Tunlid A."/>
        </authorList>
    </citation>
    <scope>NUCLEOTIDE SEQUENCE [LARGE SCALE GENOMIC DNA]</scope>
    <source>
        <strain evidence="4 5">CBS 175.51</strain>
    </source>
</reference>
<feature type="compositionally biased region" description="Low complexity" evidence="2">
    <location>
        <begin position="983"/>
        <end position="997"/>
    </location>
</feature>
<protein>
    <recommendedName>
        <fullName evidence="3">BRCT domain-containing protein</fullName>
    </recommendedName>
</protein>
<dbReference type="GO" id="GO:0007095">
    <property type="term" value="P:mitotic G2 DNA damage checkpoint signaling"/>
    <property type="evidence" value="ECO:0007669"/>
    <property type="project" value="TreeGrafter"/>
</dbReference>
<name>A0A8H5CII9_9AGAR</name>
<feature type="compositionally biased region" description="Basic and acidic residues" evidence="2">
    <location>
        <begin position="780"/>
        <end position="795"/>
    </location>
</feature>
<feature type="region of interest" description="Disordered" evidence="2">
    <location>
        <begin position="648"/>
        <end position="686"/>
    </location>
</feature>
<dbReference type="CDD" id="cd17731">
    <property type="entry name" value="BRCT_TopBP1_rpt2_like"/>
    <property type="match status" value="1"/>
</dbReference>
<dbReference type="Proteomes" id="UP000541558">
    <property type="component" value="Unassembled WGS sequence"/>
</dbReference>
<dbReference type="SUPFAM" id="SSF52113">
    <property type="entry name" value="BRCT domain"/>
    <property type="match status" value="3"/>
</dbReference>
<feature type="region of interest" description="Disordered" evidence="2">
    <location>
        <begin position="955"/>
        <end position="1009"/>
    </location>
</feature>
<dbReference type="GO" id="GO:0033314">
    <property type="term" value="P:mitotic DNA replication checkpoint signaling"/>
    <property type="evidence" value="ECO:0007669"/>
    <property type="project" value="TreeGrafter"/>
</dbReference>
<feature type="region of interest" description="Disordered" evidence="2">
    <location>
        <begin position="613"/>
        <end position="635"/>
    </location>
</feature>
<dbReference type="OrthoDB" id="251770at2759"/>